<keyword evidence="2" id="KW-1185">Reference proteome</keyword>
<accession>A0ABU7ZA41</accession>
<protein>
    <submittedName>
        <fullName evidence="1">Uncharacterized protein</fullName>
    </submittedName>
</protein>
<reference evidence="1" key="2">
    <citation type="submission" date="2024-02" db="EMBL/GenBank/DDBJ databases">
        <authorList>
            <person name="Prathaban M."/>
            <person name="Mythili R."/>
            <person name="Sharmila Devi N."/>
            <person name="Sobanaa M."/>
            <person name="Prathiviraj R."/>
            <person name="Selvin J."/>
        </authorList>
    </citation>
    <scope>NUCLEOTIDE SEQUENCE</scope>
    <source>
        <strain evidence="1">MP1014</strain>
    </source>
</reference>
<organism evidence="1 2">
    <name type="scientific">Isoptericola haloaureus</name>
    <dbReference type="NCBI Taxonomy" id="1542902"/>
    <lineage>
        <taxon>Bacteria</taxon>
        <taxon>Bacillati</taxon>
        <taxon>Actinomycetota</taxon>
        <taxon>Actinomycetes</taxon>
        <taxon>Micrococcales</taxon>
        <taxon>Promicromonosporaceae</taxon>
        <taxon>Isoptericola</taxon>
    </lineage>
</organism>
<name>A0ABU7ZA41_9MICO</name>
<comment type="caution">
    <text evidence="1">The sequence shown here is derived from an EMBL/GenBank/DDBJ whole genome shotgun (WGS) entry which is preliminary data.</text>
</comment>
<evidence type="ECO:0000313" key="2">
    <source>
        <dbReference type="Proteomes" id="UP001310387"/>
    </source>
</evidence>
<dbReference type="Proteomes" id="UP001310387">
    <property type="component" value="Unassembled WGS sequence"/>
</dbReference>
<dbReference type="RefSeq" id="WP_332902876.1">
    <property type="nucleotide sequence ID" value="NZ_JBAGLP010000118.1"/>
</dbReference>
<reference evidence="1" key="1">
    <citation type="journal article" date="2024" name="Antonie Van Leeuwenhoek">
        <title>Isoptericola haloaureus sp. nov., a dimorphic actinobacterium isolated from mangrove sediments of southeast India, implicating biosaline agricultural significance through nitrogen fixation and salt tolerance genes.</title>
        <authorList>
            <person name="Prathaban M."/>
            <person name="Prathiviraj R."/>
            <person name="Ravichandran M."/>
            <person name="Natarajan S.D."/>
            <person name="Sobanaa M."/>
            <person name="Hari Krishna Kumar S."/>
            <person name="Chandrasekar V."/>
            <person name="Selvin J."/>
        </authorList>
    </citation>
    <scope>NUCLEOTIDE SEQUENCE</scope>
    <source>
        <strain evidence="1">MP1014</strain>
    </source>
</reference>
<proteinExistence type="predicted"/>
<gene>
    <name evidence="1" type="ORF">V5O49_14810</name>
</gene>
<dbReference type="EMBL" id="JBAGLP010000118">
    <property type="protein sequence ID" value="MEG3616399.1"/>
    <property type="molecule type" value="Genomic_DNA"/>
</dbReference>
<evidence type="ECO:0000313" key="1">
    <source>
        <dbReference type="EMBL" id="MEG3616399.1"/>
    </source>
</evidence>
<sequence length="713" mass="73290">MTTDRPFEPLSGSPASLEELAGAAARAASALSALRADLIVLDRSMMRHRSGAVDAAREAVTALIGRGSLCYQVLRESARVLTGRAAALEGEQRDALDAIERRTAATERVRRAEADEDAAWLLALDPVDPQHVEAGRLAAAARARRDAALGDVAEAEARWHRARDAKEAGSRRAARRLDGLGHVEAVRWAVSAGVGLTGFRDRWADGAQLAARVDAAARAARSGTARDGALDELVAALRATGDDPVRWTAFWEGTTPADLYAALGVGVTDPDVVELLAAGLAAWAEHAGPAEQHALGHALVADLPRAAVELGGRADLAAGLLAPALPATLPATLPAAVHAGAAEALVERRTTSRDSHADTTATGALTVAVAQGLAADPPAALDHLVPPDATDDTAGHRARAWFGVAPPDGWPDGGTAVAGLLAAAVAAGVRTEGREGRHRAAFLSSAATGQLVAPGGLLAGRYPVDDTTGARIAAAYAPFLVSASDAAERQAGVPPPREPGVRDRPELAEGTGRFAAVVQPDLDVLALRDVVAATSTTETSAGYWLSAVDDYVAGAATTLADPAVDDADAEALARAAVRDAGVVVGAVRSREIAVARQQDASDGLFVALGLDALTATARLAPTMVTTGMRGLLPPPPGALPAARERVLADEDVLCERFTTPFVRERRQHLTAAGRSPAEVEDAVARLRPESADMSAAFGTGYTLAAGVGRQLGE</sequence>